<feature type="transmembrane region" description="Helical" evidence="1">
    <location>
        <begin position="40"/>
        <end position="61"/>
    </location>
</feature>
<dbReference type="InterPro" id="IPR008407">
    <property type="entry name" value="Brnchd-chn_aa_trnsp_AzlD"/>
</dbReference>
<dbReference type="AlphaFoldDB" id="A0A4R2LFL0"/>
<sequence length="109" mass="11610">MDAGYLIGAVAVMAVATFLTRAAPFWLLRGQAERAWLRYLGRYLPAAVLTVLVFYCLRGVAPVAPRYGLPEAAGVLATVVLHRWRRQALLSIGGGTAVHIALLHGLGGA</sequence>
<evidence type="ECO:0000313" key="3">
    <source>
        <dbReference type="Proteomes" id="UP000295765"/>
    </source>
</evidence>
<evidence type="ECO:0000256" key="1">
    <source>
        <dbReference type="SAM" id="Phobius"/>
    </source>
</evidence>
<dbReference type="EMBL" id="SLWY01000007">
    <property type="protein sequence ID" value="TCO81717.1"/>
    <property type="molecule type" value="Genomic_DNA"/>
</dbReference>
<organism evidence="2 3">
    <name type="scientific">Plasticicumulans lactativorans</name>
    <dbReference type="NCBI Taxonomy" id="1133106"/>
    <lineage>
        <taxon>Bacteria</taxon>
        <taxon>Pseudomonadati</taxon>
        <taxon>Pseudomonadota</taxon>
        <taxon>Gammaproteobacteria</taxon>
        <taxon>Candidatus Competibacteraceae</taxon>
        <taxon>Plasticicumulans</taxon>
    </lineage>
</organism>
<dbReference type="Pfam" id="PF05437">
    <property type="entry name" value="AzlD"/>
    <property type="match status" value="1"/>
</dbReference>
<keyword evidence="1" id="KW-0812">Transmembrane</keyword>
<keyword evidence="1" id="KW-1133">Transmembrane helix</keyword>
<dbReference type="PIRSF" id="PIRSF003203">
    <property type="entry name" value="AzlD"/>
    <property type="match status" value="1"/>
</dbReference>
<keyword evidence="1" id="KW-0472">Membrane</keyword>
<name>A0A4R2LFL0_9GAMM</name>
<gene>
    <name evidence="2" type="ORF">EV699_107110</name>
</gene>
<accession>A0A4R2LFL0</accession>
<dbReference type="OrthoDB" id="5324916at2"/>
<dbReference type="Proteomes" id="UP000295765">
    <property type="component" value="Unassembled WGS sequence"/>
</dbReference>
<protein>
    <submittedName>
        <fullName evidence="2">Branched-subunit amino acid transport protein AzlD</fullName>
    </submittedName>
</protein>
<comment type="caution">
    <text evidence="2">The sequence shown here is derived from an EMBL/GenBank/DDBJ whole genome shotgun (WGS) entry which is preliminary data.</text>
</comment>
<proteinExistence type="predicted"/>
<evidence type="ECO:0000313" key="2">
    <source>
        <dbReference type="EMBL" id="TCO81717.1"/>
    </source>
</evidence>
<dbReference type="RefSeq" id="WP_132540861.1">
    <property type="nucleotide sequence ID" value="NZ_SLWY01000007.1"/>
</dbReference>
<reference evidence="2 3" key="1">
    <citation type="submission" date="2019-03" db="EMBL/GenBank/DDBJ databases">
        <title>Genomic Encyclopedia of Type Strains, Phase IV (KMG-IV): sequencing the most valuable type-strain genomes for metagenomic binning, comparative biology and taxonomic classification.</title>
        <authorList>
            <person name="Goeker M."/>
        </authorList>
    </citation>
    <scope>NUCLEOTIDE SEQUENCE [LARGE SCALE GENOMIC DNA]</scope>
    <source>
        <strain evidence="2 3">DSM 25287</strain>
    </source>
</reference>
<feature type="transmembrane region" description="Helical" evidence="1">
    <location>
        <begin position="6"/>
        <end position="28"/>
    </location>
</feature>
<keyword evidence="3" id="KW-1185">Reference proteome</keyword>